<dbReference type="Gene3D" id="2.120.10.80">
    <property type="entry name" value="Kelch-type beta propeller"/>
    <property type="match status" value="2"/>
</dbReference>
<dbReference type="FunFam" id="3.30.710.10:FF:000001">
    <property type="entry name" value="Kelch-like family member 20"/>
    <property type="match status" value="1"/>
</dbReference>
<dbReference type="OMA" id="RRNCWEP"/>
<dbReference type="EnsemblMetazoa" id="XM_019913572.1">
    <property type="protein sequence ID" value="XP_019769131.1"/>
    <property type="gene ID" value="LOC109543732"/>
</dbReference>
<dbReference type="OrthoDB" id="45365at2759"/>
<dbReference type="InterPro" id="IPR006652">
    <property type="entry name" value="Kelch_1"/>
</dbReference>
<dbReference type="SUPFAM" id="SSF54695">
    <property type="entry name" value="POZ domain"/>
    <property type="match status" value="1"/>
</dbReference>
<keyword evidence="11" id="KW-1185">Reference proteome</keyword>
<dbReference type="Pfam" id="PF01344">
    <property type="entry name" value="Kelch_1"/>
    <property type="match status" value="1"/>
</dbReference>
<dbReference type="PANTHER" id="PTHR24412:SF475">
    <property type="entry name" value="KELCH-LIKE PROTEIN 17"/>
    <property type="match status" value="1"/>
</dbReference>
<name>N6SVR0_DENPD</name>
<dbReference type="PIRSF" id="PIRSF037037">
    <property type="entry name" value="Kelch-like_protein_gigaxonin"/>
    <property type="match status" value="1"/>
</dbReference>
<reference evidence="10" key="2">
    <citation type="submission" date="2024-08" db="UniProtKB">
        <authorList>
            <consortium name="EnsemblMetazoa"/>
        </authorList>
    </citation>
    <scope>IDENTIFICATION</scope>
</reference>
<dbReference type="InterPro" id="IPR015915">
    <property type="entry name" value="Kelch-typ_b-propeller"/>
</dbReference>
<gene>
    <name evidence="10" type="primary">109543732</name>
    <name evidence="9" type="ORF">YQE_11462</name>
</gene>
<dbReference type="InterPro" id="IPR011705">
    <property type="entry name" value="BACK"/>
</dbReference>
<evidence type="ECO:0000256" key="3">
    <source>
        <dbReference type="ARBA" id="ARBA00022441"/>
    </source>
</evidence>
<dbReference type="SMART" id="SM00875">
    <property type="entry name" value="BACK"/>
    <property type="match status" value="1"/>
</dbReference>
<dbReference type="PRINTS" id="PR00501">
    <property type="entry name" value="KELCHREPEAT"/>
</dbReference>
<dbReference type="PROSITE" id="PS50097">
    <property type="entry name" value="BTB"/>
    <property type="match status" value="1"/>
</dbReference>
<dbReference type="EMBL" id="KB741251">
    <property type="protein sequence ID" value="ENN71844.1"/>
    <property type="molecule type" value="Genomic_DNA"/>
</dbReference>
<dbReference type="PANTHER" id="PTHR24412">
    <property type="entry name" value="KELCH PROTEIN"/>
    <property type="match status" value="1"/>
</dbReference>
<organism evidence="9">
    <name type="scientific">Dendroctonus ponderosae</name>
    <name type="common">Mountain pine beetle</name>
    <dbReference type="NCBI Taxonomy" id="77166"/>
    <lineage>
        <taxon>Eukaryota</taxon>
        <taxon>Metazoa</taxon>
        <taxon>Ecdysozoa</taxon>
        <taxon>Arthropoda</taxon>
        <taxon>Hexapoda</taxon>
        <taxon>Insecta</taxon>
        <taxon>Pterygota</taxon>
        <taxon>Neoptera</taxon>
        <taxon>Endopterygota</taxon>
        <taxon>Coleoptera</taxon>
        <taxon>Polyphaga</taxon>
        <taxon>Cucujiformia</taxon>
        <taxon>Curculionidae</taxon>
        <taxon>Scolytinae</taxon>
        <taxon>Dendroctonus</taxon>
    </lineage>
</organism>
<feature type="non-terminal residue" evidence="9">
    <location>
        <position position="1"/>
    </location>
</feature>
<evidence type="ECO:0000256" key="1">
    <source>
        <dbReference type="ARBA" id="ARBA00004906"/>
    </source>
</evidence>
<dbReference type="UniPathway" id="UPA00143"/>
<keyword evidence="5" id="KW-0833">Ubl conjugation pathway</keyword>
<dbReference type="InterPro" id="IPR017096">
    <property type="entry name" value="BTB-kelch_protein"/>
</dbReference>
<evidence type="ECO:0000313" key="10">
    <source>
        <dbReference type="EnsemblMetazoa" id="XP_019769131.1"/>
    </source>
</evidence>
<dbReference type="SUPFAM" id="SSF50965">
    <property type="entry name" value="Galactose oxidase, central domain"/>
    <property type="match status" value="1"/>
</dbReference>
<sequence>MNNEVVEPGAAPNSLPISLNTPVASGDGSIVFEASTQTPTSEVLDEPIFTNKACSLKKSGHSVSALENIHRMRHHGQLCDVILKIGLEKFRAHKVVLASVSAYFFAMFNGEMKEQTQSEIAIYDMDPTAMDLLLDYAYTGQLTITADNVNVLLPASSMLQLQEVREACWRFLLKQLHPTNCLGIRSFADTHSCKELHLKSHAYALQNFQQVVNTEEFLLLPFEQVQELISNSQLNISSEEDVFTGVLNWVKHNLLEREKYISQLMVHVRLPLVNREFLINKVDNERLLKDHSECRELLIEAMRYHLSPEQRCGLSNTRTTDRKPKGANPYIYAIGGSSLFAIHTECEVYNPKTDLWHNIAPMQWRRSRTGVVGLRRLLYVVGGYDGASDLASAECYNPLTNTWSNVTPMGTKRSSLGVCTFDGLIYVCGGYDGASCLTSVERLDPLTGIWSSCPAMNTRRRYCRSAVVENAIYAVGGFDSTTYQASVEKFDPREGKWQSIPSMSMRRSSCGVGALDGYLYCIGGGDGTVCMSSGERLDIRRMAWEPISNMNSRRATHDVVSIRDYLFAVGGTDGSSSVTTMEAYEAKSNKWISVKSMSYRRGSIGAAVLDCINLEQVLKQTRILS</sequence>
<evidence type="ECO:0000256" key="2">
    <source>
        <dbReference type="ARBA" id="ARBA00013699"/>
    </source>
</evidence>
<proteinExistence type="predicted"/>
<dbReference type="AlphaFoldDB" id="N6SVR0"/>
<dbReference type="Pfam" id="PF07707">
    <property type="entry name" value="BACK"/>
    <property type="match status" value="1"/>
</dbReference>
<evidence type="ECO:0000256" key="4">
    <source>
        <dbReference type="ARBA" id="ARBA00022737"/>
    </source>
</evidence>
<comment type="function">
    <text evidence="7">Probable substrate-specific adapter of an E3 ubiquitin-protein ligase complex which mediates the ubiquitination and subsequent proteasomal degradation of target proteins. May have a role in synapse differentiation and growth.</text>
</comment>
<protein>
    <recommendedName>
        <fullName evidence="2">Kelch-like protein diablo</fullName>
    </recommendedName>
</protein>
<dbReference type="HOGENOM" id="CLU_004253_14_2_1"/>
<evidence type="ECO:0000256" key="6">
    <source>
        <dbReference type="ARBA" id="ARBA00023203"/>
    </source>
</evidence>
<dbReference type="Pfam" id="PF24681">
    <property type="entry name" value="Kelch_KLHDC2_KLHL20_DRC7"/>
    <property type="match status" value="1"/>
</dbReference>
<reference evidence="9 11" key="1">
    <citation type="journal article" date="2013" name="Genome Biol.">
        <title>Draft genome of the mountain pine beetle, Dendroctonus ponderosae Hopkins, a major forest pest.</title>
        <authorList>
            <person name="Keeling C.I."/>
            <person name="Yuen M.M."/>
            <person name="Liao N.Y."/>
            <person name="Docking T.R."/>
            <person name="Chan S.K."/>
            <person name="Taylor G.A."/>
            <person name="Palmquist D.L."/>
            <person name="Jackman S.D."/>
            <person name="Nguyen A."/>
            <person name="Li M."/>
            <person name="Henderson H."/>
            <person name="Janes J.K."/>
            <person name="Zhao Y."/>
            <person name="Pandoh P."/>
            <person name="Moore R."/>
            <person name="Sperling F.A."/>
            <person name="Huber D.P."/>
            <person name="Birol I."/>
            <person name="Jones S.J."/>
            <person name="Bohlmann J."/>
        </authorList>
    </citation>
    <scope>NUCLEOTIDE SEQUENCE</scope>
</reference>
<keyword evidence="4" id="KW-0677">Repeat</keyword>
<evidence type="ECO:0000313" key="11">
    <source>
        <dbReference type="Proteomes" id="UP000019118"/>
    </source>
</evidence>
<dbReference type="Pfam" id="PF00651">
    <property type="entry name" value="BTB"/>
    <property type="match status" value="1"/>
</dbReference>
<dbReference type="Gene3D" id="1.25.40.420">
    <property type="match status" value="1"/>
</dbReference>
<dbReference type="EnsemblMetazoa" id="XM_019913573.1">
    <property type="protein sequence ID" value="XP_019769132.1"/>
    <property type="gene ID" value="LOC109543732"/>
</dbReference>
<accession>N6SVR0</accession>
<evidence type="ECO:0000313" key="9">
    <source>
        <dbReference type="EMBL" id="ENN71844.1"/>
    </source>
</evidence>
<dbReference type="FunFam" id="1.25.40.420:FF:000001">
    <property type="entry name" value="Kelch-like family member 12"/>
    <property type="match status" value="1"/>
</dbReference>
<comment type="pathway">
    <text evidence="1">Protein modification; protein ubiquitination.</text>
</comment>
<keyword evidence="3" id="KW-0880">Kelch repeat</keyword>
<dbReference type="Proteomes" id="UP000019118">
    <property type="component" value="Unassembled WGS sequence"/>
</dbReference>
<keyword evidence="6" id="KW-0009">Actin-binding</keyword>
<dbReference type="Gene3D" id="3.30.710.10">
    <property type="entry name" value="Potassium Channel Kv1.1, Chain A"/>
    <property type="match status" value="1"/>
</dbReference>
<evidence type="ECO:0000259" key="8">
    <source>
        <dbReference type="PROSITE" id="PS50097"/>
    </source>
</evidence>
<dbReference type="SMART" id="SM00612">
    <property type="entry name" value="Kelch"/>
    <property type="match status" value="6"/>
</dbReference>
<dbReference type="InterPro" id="IPR000210">
    <property type="entry name" value="BTB/POZ_dom"/>
</dbReference>
<dbReference type="SMART" id="SM00225">
    <property type="entry name" value="BTB"/>
    <property type="match status" value="1"/>
</dbReference>
<dbReference type="GO" id="GO:0003779">
    <property type="term" value="F:actin binding"/>
    <property type="evidence" value="ECO:0007669"/>
    <property type="project" value="UniProtKB-KW"/>
</dbReference>
<evidence type="ECO:0000256" key="5">
    <source>
        <dbReference type="ARBA" id="ARBA00022786"/>
    </source>
</evidence>
<feature type="domain" description="BTB" evidence="8">
    <location>
        <begin position="79"/>
        <end position="146"/>
    </location>
</feature>
<dbReference type="InterPro" id="IPR011333">
    <property type="entry name" value="SKP1/BTB/POZ_sf"/>
</dbReference>
<dbReference type="GO" id="GO:0016567">
    <property type="term" value="P:protein ubiquitination"/>
    <property type="evidence" value="ECO:0007669"/>
    <property type="project" value="UniProtKB-UniPathway"/>
</dbReference>
<dbReference type="InterPro" id="IPR011043">
    <property type="entry name" value="Gal_Oxase/kelch_b-propeller"/>
</dbReference>
<evidence type="ECO:0000256" key="7">
    <source>
        <dbReference type="ARBA" id="ARBA00043912"/>
    </source>
</evidence>